<dbReference type="RefSeq" id="WP_103906012.1">
    <property type="nucleotide sequence ID" value="NZ_CP049246.1"/>
</dbReference>
<keyword evidence="3" id="KW-1185">Reference proteome</keyword>
<evidence type="ECO:0008006" key="4">
    <source>
        <dbReference type="Google" id="ProtNLM"/>
    </source>
</evidence>
<evidence type="ECO:0000313" key="3">
    <source>
        <dbReference type="Proteomes" id="UP000236731"/>
    </source>
</evidence>
<gene>
    <name evidence="2" type="ORF">SAMN05421877_10592</name>
</gene>
<reference evidence="3" key="1">
    <citation type="submission" date="2016-10" db="EMBL/GenBank/DDBJ databases">
        <authorList>
            <person name="Varghese N."/>
            <person name="Submissions S."/>
        </authorList>
    </citation>
    <scope>NUCLEOTIDE SEQUENCE [LARGE SCALE GENOMIC DNA]</scope>
    <source>
        <strain evidence="3">DSM 22361</strain>
    </source>
</reference>
<name>A0A1H5XRB2_9SPHI</name>
<dbReference type="OrthoDB" id="966005at2"/>
<organism evidence="2 3">
    <name type="scientific">Sphingobacterium lactis</name>
    <dbReference type="NCBI Taxonomy" id="797291"/>
    <lineage>
        <taxon>Bacteria</taxon>
        <taxon>Pseudomonadati</taxon>
        <taxon>Bacteroidota</taxon>
        <taxon>Sphingobacteriia</taxon>
        <taxon>Sphingobacteriales</taxon>
        <taxon>Sphingobacteriaceae</taxon>
        <taxon>Sphingobacterium</taxon>
    </lineage>
</organism>
<feature type="signal peptide" evidence="1">
    <location>
        <begin position="1"/>
        <end position="20"/>
    </location>
</feature>
<dbReference type="EMBL" id="FNUT01000005">
    <property type="protein sequence ID" value="SEG14202.1"/>
    <property type="molecule type" value="Genomic_DNA"/>
</dbReference>
<sequence>MKLKFLLALSGLLFTFGGHAQKNDSLEPQKRGQAFYFEGLGSGLIMSFNYDTRFNKRNDGIGGRIGASYFALDHDGIFTLPVNINYLLGNNGHYFELGAGATFLSIKNERSRHADDYDETNEVLVYRGKSQNVLGNLTFGYRRQPINSGFSFRAGFSPVFFTGNFIPYWPHVSFGYKF</sequence>
<protein>
    <recommendedName>
        <fullName evidence="4">Outer membrane protein beta-barrel domain-containing protein</fullName>
    </recommendedName>
</protein>
<accession>A0A1H5XRB2</accession>
<proteinExistence type="predicted"/>
<evidence type="ECO:0000256" key="1">
    <source>
        <dbReference type="SAM" id="SignalP"/>
    </source>
</evidence>
<evidence type="ECO:0000313" key="2">
    <source>
        <dbReference type="EMBL" id="SEG14202.1"/>
    </source>
</evidence>
<dbReference type="AlphaFoldDB" id="A0A1H5XRB2"/>
<dbReference type="Proteomes" id="UP000236731">
    <property type="component" value="Unassembled WGS sequence"/>
</dbReference>
<feature type="chain" id="PRO_5009289756" description="Outer membrane protein beta-barrel domain-containing protein" evidence="1">
    <location>
        <begin position="21"/>
        <end position="178"/>
    </location>
</feature>
<keyword evidence="1" id="KW-0732">Signal</keyword>